<feature type="non-terminal residue" evidence="1">
    <location>
        <position position="81"/>
    </location>
</feature>
<sequence length="81" mass="8594">RDLAPGSPARGQPWIARDGSGMSSQIVTCEQAYNLLSAQWVPMIEAATSLWGKEAYTRLSTAQAAAKLKQDIPVVASAFTG</sequence>
<dbReference type="RefSeq" id="WP_240575875.1">
    <property type="nucleotide sequence ID" value="NZ_JAKVQD010000340.1"/>
</dbReference>
<proteinExistence type="predicted"/>
<evidence type="ECO:0000313" key="2">
    <source>
        <dbReference type="Proteomes" id="UP001156141"/>
    </source>
</evidence>
<dbReference type="EMBL" id="JAKVQD010000340">
    <property type="protein sequence ID" value="MCH4554418.1"/>
    <property type="molecule type" value="Genomic_DNA"/>
</dbReference>
<name>A0ABS9RN92_9FLAO</name>
<evidence type="ECO:0000313" key="1">
    <source>
        <dbReference type="EMBL" id="MCH4554418.1"/>
    </source>
</evidence>
<reference evidence="1" key="1">
    <citation type="submission" date="2022-02" db="EMBL/GenBank/DDBJ databases">
        <title>Aestuariibaculum sp., a marine bacterium isolated from sediment in Guangxi.</title>
        <authorList>
            <person name="Ying J."/>
        </authorList>
    </citation>
    <scope>NUCLEOTIDE SEQUENCE</scope>
    <source>
        <strain evidence="1">L182</strain>
    </source>
</reference>
<organism evidence="1 2">
    <name type="scientific">Aestuariibaculum lutulentum</name>
    <dbReference type="NCBI Taxonomy" id="2920935"/>
    <lineage>
        <taxon>Bacteria</taxon>
        <taxon>Pseudomonadati</taxon>
        <taxon>Bacteroidota</taxon>
        <taxon>Flavobacteriia</taxon>
        <taxon>Flavobacteriales</taxon>
        <taxon>Flavobacteriaceae</taxon>
    </lineage>
</organism>
<gene>
    <name evidence="1" type="ORF">MKW35_17490</name>
</gene>
<protein>
    <submittedName>
        <fullName evidence="1">Uncharacterized protein</fullName>
    </submittedName>
</protein>
<comment type="caution">
    <text evidence="1">The sequence shown here is derived from an EMBL/GenBank/DDBJ whole genome shotgun (WGS) entry which is preliminary data.</text>
</comment>
<feature type="non-terminal residue" evidence="1">
    <location>
        <position position="1"/>
    </location>
</feature>
<accession>A0ABS9RN92</accession>
<dbReference type="Proteomes" id="UP001156141">
    <property type="component" value="Unassembled WGS sequence"/>
</dbReference>
<keyword evidence="2" id="KW-1185">Reference proteome</keyword>